<dbReference type="EMBL" id="ABOX02000001">
    <property type="protein sequence ID" value="EEF63370.1"/>
    <property type="molecule type" value="Genomic_DNA"/>
</dbReference>
<proteinExistence type="predicted"/>
<accession>B9XA29</accession>
<dbReference type="InterPro" id="IPR027417">
    <property type="entry name" value="P-loop_NTPase"/>
</dbReference>
<protein>
    <submittedName>
        <fullName evidence="2">DNA replication protein-like protein</fullName>
    </submittedName>
</protein>
<dbReference type="RefSeq" id="WP_007412677.1">
    <property type="nucleotide sequence ID" value="NZ_ABOX02000001.1"/>
</dbReference>
<comment type="caution">
    <text evidence="2">The sequence shown here is derived from an EMBL/GenBank/DDBJ whole genome shotgun (WGS) entry which is preliminary data.</text>
</comment>
<dbReference type="InterPro" id="IPR013317">
    <property type="entry name" value="DnaA_dom"/>
</dbReference>
<dbReference type="Gene3D" id="3.40.50.300">
    <property type="entry name" value="P-loop containing nucleotide triphosphate hydrolases"/>
    <property type="match status" value="1"/>
</dbReference>
<reference evidence="2 3" key="1">
    <citation type="journal article" date="2011" name="J. Bacteriol.">
        <title>Genome sequence of 'Pedosphaera parvula' Ellin514, an aerobic Verrucomicrobial isolate from pasture soil.</title>
        <authorList>
            <person name="Kant R."/>
            <person name="van Passel M.W."/>
            <person name="Sangwan P."/>
            <person name="Palva A."/>
            <person name="Lucas S."/>
            <person name="Copeland A."/>
            <person name="Lapidus A."/>
            <person name="Glavina Del Rio T."/>
            <person name="Dalin E."/>
            <person name="Tice H."/>
            <person name="Bruce D."/>
            <person name="Goodwin L."/>
            <person name="Pitluck S."/>
            <person name="Chertkov O."/>
            <person name="Larimer F.W."/>
            <person name="Land M.L."/>
            <person name="Hauser L."/>
            <person name="Brettin T.S."/>
            <person name="Detter J.C."/>
            <person name="Han S."/>
            <person name="de Vos W.M."/>
            <person name="Janssen P.H."/>
            <person name="Smidt H."/>
        </authorList>
    </citation>
    <scope>NUCLEOTIDE SEQUENCE [LARGE SCALE GENOMIC DNA]</scope>
    <source>
        <strain evidence="2 3">Ellin514</strain>
    </source>
</reference>
<gene>
    <name evidence="2" type="ORF">Cflav_PD6005</name>
</gene>
<sequence>MPTFTCRYCKKDYPFEAPELDIELPPMFKSPTVCNSCADMLDRKRQESIIQERLEKWRSTCPVIYEDTDPNHIGMPAPPKLNQILQWKYGPKGLLVFGDTRKGKTRAVWLLIKRLMVDEGRKVEGMTCGEFARRCAKAYQTDVAYDWIDHLIAVDVLFIDDLGKSKMTERVVADLFEIFEQRICRKLPTIFTTNFVGSTLAEKMSHHGDAATYQHEPFIARLREFCELVSFG</sequence>
<evidence type="ECO:0000313" key="2">
    <source>
        <dbReference type="EMBL" id="EEF63370.1"/>
    </source>
</evidence>
<dbReference type="SUPFAM" id="SSF52540">
    <property type="entry name" value="P-loop containing nucleoside triphosphate hydrolases"/>
    <property type="match status" value="1"/>
</dbReference>
<evidence type="ECO:0000259" key="1">
    <source>
        <dbReference type="Pfam" id="PF00308"/>
    </source>
</evidence>
<dbReference type="STRING" id="320771.Cflav_PD6005"/>
<dbReference type="Proteomes" id="UP000003688">
    <property type="component" value="Unassembled WGS sequence"/>
</dbReference>
<name>B9XA29_PEDPL</name>
<dbReference type="OrthoDB" id="61127at2"/>
<organism evidence="2 3">
    <name type="scientific">Pedosphaera parvula (strain Ellin514)</name>
    <dbReference type="NCBI Taxonomy" id="320771"/>
    <lineage>
        <taxon>Bacteria</taxon>
        <taxon>Pseudomonadati</taxon>
        <taxon>Verrucomicrobiota</taxon>
        <taxon>Pedosphaerae</taxon>
        <taxon>Pedosphaerales</taxon>
        <taxon>Pedosphaeraceae</taxon>
        <taxon>Pedosphaera</taxon>
    </lineage>
</organism>
<dbReference type="Pfam" id="PF00308">
    <property type="entry name" value="Bac_DnaA"/>
    <property type="match status" value="1"/>
</dbReference>
<dbReference type="AlphaFoldDB" id="B9XA29"/>
<keyword evidence="3" id="KW-1185">Reference proteome</keyword>
<evidence type="ECO:0000313" key="3">
    <source>
        <dbReference type="Proteomes" id="UP000003688"/>
    </source>
</evidence>
<feature type="domain" description="Chromosomal replication initiator protein DnaA ATPAse" evidence="1">
    <location>
        <begin position="88"/>
        <end position="182"/>
    </location>
</feature>